<reference evidence="2 3" key="1">
    <citation type="submission" date="2019-04" db="EMBL/GenBank/DDBJ databases">
        <title>Sphingobacterium olei sp. nov., isolated from oil-contaminated soil.</title>
        <authorList>
            <person name="Liu B."/>
        </authorList>
    </citation>
    <scope>NUCLEOTIDE SEQUENCE [LARGE SCALE GENOMIC DNA]</scope>
    <source>
        <strain evidence="2 3">Y3L14</strain>
    </source>
</reference>
<feature type="transmembrane region" description="Helical" evidence="1">
    <location>
        <begin position="128"/>
        <end position="145"/>
    </location>
</feature>
<gene>
    <name evidence="2" type="ORF">FAZ19_07085</name>
</gene>
<dbReference type="Proteomes" id="UP000309872">
    <property type="component" value="Unassembled WGS sequence"/>
</dbReference>
<keyword evidence="1" id="KW-1133">Transmembrane helix</keyword>
<name>A0A4U0H4R2_9SPHI</name>
<evidence type="ECO:0000313" key="2">
    <source>
        <dbReference type="EMBL" id="TJY66675.1"/>
    </source>
</evidence>
<feature type="transmembrane region" description="Helical" evidence="1">
    <location>
        <begin position="151"/>
        <end position="172"/>
    </location>
</feature>
<dbReference type="AlphaFoldDB" id="A0A4U0H4R2"/>
<keyword evidence="1" id="KW-0472">Membrane</keyword>
<protein>
    <submittedName>
        <fullName evidence="2">Uncharacterized protein</fullName>
    </submittedName>
</protein>
<keyword evidence="3" id="KW-1185">Reference proteome</keyword>
<sequence length="201" mass="23717">MEFSELEKNWHMFSKRLEENTRINKRILNEMMTRKPRHRINLLRWESGIRMLLTVALCVFLIIRFDTTILSLRGVMLVFLVLFAGLAHYFDTFQLFKLLGKLDFSKPVKHINILFLAYEQKKLWVKKLTTMSYVLLIPLLAYVLFTNGNALLKGGIEFILTIVIVAVGGLLFSRSRHRLIQSQIRKLREEMEELNESERSE</sequence>
<evidence type="ECO:0000256" key="1">
    <source>
        <dbReference type="SAM" id="Phobius"/>
    </source>
</evidence>
<organism evidence="2 3">
    <name type="scientific">Sphingobacterium alkalisoli</name>
    <dbReference type="NCBI Taxonomy" id="1874115"/>
    <lineage>
        <taxon>Bacteria</taxon>
        <taxon>Pseudomonadati</taxon>
        <taxon>Bacteroidota</taxon>
        <taxon>Sphingobacteriia</taxon>
        <taxon>Sphingobacteriales</taxon>
        <taxon>Sphingobacteriaceae</taxon>
        <taxon>Sphingobacterium</taxon>
    </lineage>
</organism>
<feature type="transmembrane region" description="Helical" evidence="1">
    <location>
        <begin position="42"/>
        <end position="63"/>
    </location>
</feature>
<keyword evidence="1" id="KW-0812">Transmembrane</keyword>
<evidence type="ECO:0000313" key="3">
    <source>
        <dbReference type="Proteomes" id="UP000309872"/>
    </source>
</evidence>
<dbReference type="RefSeq" id="WP_188876096.1">
    <property type="nucleotide sequence ID" value="NZ_BMJX01000002.1"/>
</dbReference>
<dbReference type="EMBL" id="SUKA01000002">
    <property type="protein sequence ID" value="TJY66675.1"/>
    <property type="molecule type" value="Genomic_DNA"/>
</dbReference>
<comment type="caution">
    <text evidence="2">The sequence shown here is derived from an EMBL/GenBank/DDBJ whole genome shotgun (WGS) entry which is preliminary data.</text>
</comment>
<proteinExistence type="predicted"/>
<accession>A0A4U0H4R2</accession>
<feature type="transmembrane region" description="Helical" evidence="1">
    <location>
        <begin position="69"/>
        <end position="90"/>
    </location>
</feature>